<evidence type="ECO:0000313" key="1">
    <source>
        <dbReference type="EMBL" id="CAI0382016.1"/>
    </source>
</evidence>
<comment type="caution">
    <text evidence="1">The sequence shown here is derived from an EMBL/GenBank/DDBJ whole genome shotgun (WGS) entry which is preliminary data.</text>
</comment>
<dbReference type="AlphaFoldDB" id="A0AAV0HAD4"/>
<dbReference type="EMBL" id="CAMGYJ010000002">
    <property type="protein sequence ID" value="CAI0382016.1"/>
    <property type="molecule type" value="Genomic_DNA"/>
</dbReference>
<dbReference type="Proteomes" id="UP001154282">
    <property type="component" value="Unassembled WGS sequence"/>
</dbReference>
<sequence length="67" mass="7939">MMLESAEKFESAFDLMHQSPQYSSFRDYLDSKKGLPSSEDWQSIRRLMKYLKFFCELIIRVSGSSYV</sequence>
<protein>
    <submittedName>
        <fullName evidence="1">Uncharacterized protein</fullName>
    </submittedName>
</protein>
<reference evidence="1" key="1">
    <citation type="submission" date="2022-08" db="EMBL/GenBank/DDBJ databases">
        <authorList>
            <person name="Gutierrez-Valencia J."/>
        </authorList>
    </citation>
    <scope>NUCLEOTIDE SEQUENCE</scope>
</reference>
<keyword evidence="2" id="KW-1185">Reference proteome</keyword>
<organism evidence="1 2">
    <name type="scientific">Linum tenue</name>
    <dbReference type="NCBI Taxonomy" id="586396"/>
    <lineage>
        <taxon>Eukaryota</taxon>
        <taxon>Viridiplantae</taxon>
        <taxon>Streptophyta</taxon>
        <taxon>Embryophyta</taxon>
        <taxon>Tracheophyta</taxon>
        <taxon>Spermatophyta</taxon>
        <taxon>Magnoliopsida</taxon>
        <taxon>eudicotyledons</taxon>
        <taxon>Gunneridae</taxon>
        <taxon>Pentapetalae</taxon>
        <taxon>rosids</taxon>
        <taxon>fabids</taxon>
        <taxon>Malpighiales</taxon>
        <taxon>Linaceae</taxon>
        <taxon>Linum</taxon>
    </lineage>
</organism>
<gene>
    <name evidence="1" type="ORF">LITE_LOCUS3395</name>
</gene>
<name>A0AAV0HAD4_9ROSI</name>
<evidence type="ECO:0000313" key="2">
    <source>
        <dbReference type="Proteomes" id="UP001154282"/>
    </source>
</evidence>
<proteinExistence type="predicted"/>
<feature type="non-terminal residue" evidence="1">
    <location>
        <position position="67"/>
    </location>
</feature>
<accession>A0AAV0HAD4</accession>